<evidence type="ECO:0000313" key="2">
    <source>
        <dbReference type="Proteomes" id="UP000789901"/>
    </source>
</evidence>
<sequence>MPFMLNANNGGSDCSINGINADVLNVTWGPDPVGPTGMTMYFNVSQGLSQNSTTYTKLVVSFNDPSGLISSAKQLEIPPSVNSIDGSYPVIIPDHIPAPLYTVVVMVTEVGIGDVKYCVLFSRDSRSG</sequence>
<keyword evidence="2" id="KW-1185">Reference proteome</keyword>
<comment type="caution">
    <text evidence="1">The sequence shown here is derived from an EMBL/GenBank/DDBJ whole genome shotgun (WGS) entry which is preliminary data.</text>
</comment>
<proteinExistence type="predicted"/>
<name>A0ABN7V497_GIGMA</name>
<accession>A0ABN7V497</accession>
<reference evidence="1 2" key="1">
    <citation type="submission" date="2021-06" db="EMBL/GenBank/DDBJ databases">
        <authorList>
            <person name="Kallberg Y."/>
            <person name="Tangrot J."/>
            <person name="Rosling A."/>
        </authorList>
    </citation>
    <scope>NUCLEOTIDE SEQUENCE [LARGE SCALE GENOMIC DNA]</scope>
    <source>
        <strain evidence="1 2">120-4 pot B 10/14</strain>
    </source>
</reference>
<protein>
    <submittedName>
        <fullName evidence="1">45915_t:CDS:1</fullName>
    </submittedName>
</protein>
<dbReference type="EMBL" id="CAJVQB010009322">
    <property type="protein sequence ID" value="CAG8728944.1"/>
    <property type="molecule type" value="Genomic_DNA"/>
</dbReference>
<dbReference type="Proteomes" id="UP000789901">
    <property type="component" value="Unassembled WGS sequence"/>
</dbReference>
<evidence type="ECO:0000313" key="1">
    <source>
        <dbReference type="EMBL" id="CAG8728944.1"/>
    </source>
</evidence>
<organism evidence="1 2">
    <name type="scientific">Gigaspora margarita</name>
    <dbReference type="NCBI Taxonomy" id="4874"/>
    <lineage>
        <taxon>Eukaryota</taxon>
        <taxon>Fungi</taxon>
        <taxon>Fungi incertae sedis</taxon>
        <taxon>Mucoromycota</taxon>
        <taxon>Glomeromycotina</taxon>
        <taxon>Glomeromycetes</taxon>
        <taxon>Diversisporales</taxon>
        <taxon>Gigasporaceae</taxon>
        <taxon>Gigaspora</taxon>
    </lineage>
</organism>
<gene>
    <name evidence="1" type="ORF">GMARGA_LOCUS14212</name>
</gene>